<evidence type="ECO:0000313" key="2">
    <source>
        <dbReference type="Proteomes" id="UP000295110"/>
    </source>
</evidence>
<dbReference type="EMBL" id="SMBU01000008">
    <property type="protein sequence ID" value="TCV00308.1"/>
    <property type="molecule type" value="Genomic_DNA"/>
</dbReference>
<comment type="caution">
    <text evidence="1">The sequence shown here is derived from an EMBL/GenBank/DDBJ whole genome shotgun (WGS) entry which is preliminary data.</text>
</comment>
<proteinExistence type="predicted"/>
<dbReference type="OrthoDB" id="9783240at2"/>
<name>A0A4R3V9Y5_ROSSA</name>
<sequence>MRRRAAWGLLQAALVAAVAVLAWALWHPPGARAPIVIGVLHSASGTLAVSEAPLVAAVQMAAAEINAAGGLLGRPVQVLVEDTRSDPATAAAAAERLITGKQAVALFGCWTSACRKAVKPVVERHRHLLFYPVPYEGLEQSPNIVYLGATPNQQLLPATGWAMQGFGRRVYLVGSDYVFPRVAHALLRDFIQLGGGQVLGERLLPLGETGMTAVVDDLRRLKPDLVLSTINGDSNAALFAALADAGLGDLPLLSFSAAEPLLRAGGGGRLSRHFAAWSYLVSLPGPENDDFRARLHRFAGAAAEASDPAVSAYVGVRLWAAAVREVGDPQTEAVNANISQQAVLAPHGIAVIDAQTRHLWRQLRIAQVRPDGGLVEVFASPRYIRPSPWPTYRPKAYWEALPESHAER</sequence>
<protein>
    <submittedName>
        <fullName evidence="1">Urea transport system substrate-binding protein</fullName>
    </submittedName>
</protein>
<organism evidence="1 2">
    <name type="scientific">Roseateles saccharophilus</name>
    <name type="common">Pseudomonas saccharophila</name>
    <dbReference type="NCBI Taxonomy" id="304"/>
    <lineage>
        <taxon>Bacteria</taxon>
        <taxon>Pseudomonadati</taxon>
        <taxon>Pseudomonadota</taxon>
        <taxon>Betaproteobacteria</taxon>
        <taxon>Burkholderiales</taxon>
        <taxon>Sphaerotilaceae</taxon>
        <taxon>Roseateles</taxon>
    </lineage>
</organism>
<evidence type="ECO:0000313" key="1">
    <source>
        <dbReference type="EMBL" id="TCV00308.1"/>
    </source>
</evidence>
<dbReference type="Gene3D" id="3.40.50.2300">
    <property type="match status" value="2"/>
</dbReference>
<dbReference type="AlphaFoldDB" id="A0A4R3V9Y5"/>
<accession>A0A4R3V9Y5</accession>
<dbReference type="PANTHER" id="PTHR47628:SF1">
    <property type="entry name" value="ALIPHATIC AMIDASE EXPRESSION-REGULATING PROTEIN"/>
    <property type="match status" value="1"/>
</dbReference>
<dbReference type="InterPro" id="IPR028082">
    <property type="entry name" value="Peripla_BP_I"/>
</dbReference>
<dbReference type="Pfam" id="PF13433">
    <property type="entry name" value="Peripla_BP_5"/>
    <property type="match status" value="1"/>
</dbReference>
<dbReference type="PANTHER" id="PTHR47628">
    <property type="match status" value="1"/>
</dbReference>
<gene>
    <name evidence="1" type="ORF">EV671_100863</name>
</gene>
<keyword evidence="2" id="KW-1185">Reference proteome</keyword>
<dbReference type="Proteomes" id="UP000295110">
    <property type="component" value="Unassembled WGS sequence"/>
</dbReference>
<dbReference type="SUPFAM" id="SSF53822">
    <property type="entry name" value="Periplasmic binding protein-like I"/>
    <property type="match status" value="1"/>
</dbReference>
<dbReference type="InterPro" id="IPR017777">
    <property type="entry name" value="ABC_urea-bd_UrtA"/>
</dbReference>
<reference evidence="1 2" key="1">
    <citation type="submission" date="2019-03" db="EMBL/GenBank/DDBJ databases">
        <title>Genomic Encyclopedia of Type Strains, Phase IV (KMG-IV): sequencing the most valuable type-strain genomes for metagenomic binning, comparative biology and taxonomic classification.</title>
        <authorList>
            <person name="Goeker M."/>
        </authorList>
    </citation>
    <scope>NUCLEOTIDE SEQUENCE [LARGE SCALE GENOMIC DNA]</scope>
    <source>
        <strain evidence="1 2">DSM 654</strain>
    </source>
</reference>
<dbReference type="RefSeq" id="WP_132570963.1">
    <property type="nucleotide sequence ID" value="NZ_CBCSGL010000008.1"/>
</dbReference>
<dbReference type="CDD" id="cd06355">
    <property type="entry name" value="PBP1_FmdD-like"/>
    <property type="match status" value="1"/>
</dbReference>